<comment type="caution">
    <text evidence="3">The sequence shown here is derived from an EMBL/GenBank/DDBJ whole genome shotgun (WGS) entry which is preliminary data.</text>
</comment>
<protein>
    <recommendedName>
        <fullName evidence="2">N-acetyltransferase domain-containing protein</fullName>
    </recommendedName>
</protein>
<feature type="region of interest" description="Disordered" evidence="1">
    <location>
        <begin position="176"/>
        <end position="195"/>
    </location>
</feature>
<dbReference type="InterPro" id="IPR000182">
    <property type="entry name" value="GNAT_dom"/>
</dbReference>
<reference evidence="3" key="1">
    <citation type="submission" date="2021-02" db="EMBL/GenBank/DDBJ databases">
        <authorList>
            <person name="Nowell W R."/>
        </authorList>
    </citation>
    <scope>NUCLEOTIDE SEQUENCE</scope>
</reference>
<evidence type="ECO:0000313" key="3">
    <source>
        <dbReference type="EMBL" id="CAF1131780.1"/>
    </source>
</evidence>
<dbReference type="AlphaFoldDB" id="A0A814RBP4"/>
<evidence type="ECO:0000259" key="2">
    <source>
        <dbReference type="PROSITE" id="PS51186"/>
    </source>
</evidence>
<dbReference type="Pfam" id="PF13508">
    <property type="entry name" value="Acetyltransf_7"/>
    <property type="match status" value="2"/>
</dbReference>
<feature type="compositionally biased region" description="Polar residues" evidence="1">
    <location>
        <begin position="670"/>
        <end position="684"/>
    </location>
</feature>
<dbReference type="EMBL" id="CAJNON010000238">
    <property type="protein sequence ID" value="CAF1131780.1"/>
    <property type="molecule type" value="Genomic_DNA"/>
</dbReference>
<evidence type="ECO:0000313" key="4">
    <source>
        <dbReference type="Proteomes" id="UP000663891"/>
    </source>
</evidence>
<sequence>MLEIRREENSDKNEVFRIHQDGFQRNDEAELVDKLRKNNQFNSNLSFVAIVDKKIVGHILFTPIQINYPLTSQSISSLALAPIAILTEYQKQGIGSKLIEYALNELKLQGFSSIIVLGHEHFYPKFGFVPAKKYNIRAPFPLENDNCFMALELIPQTFPLNNFELIIMPTTKRTTKTVSYAERDDDDDDDFVSTVDNTKKNRNVKTNDSVKSTTEQSSKKHDKKLCTLEKKEPVLIPSSTKENPIVIDDKESTNSQSTVSSTDSKSSSQNLTDIDDQEETSSPKIKRMKHEEDDTNENQSIGENEEELAPSKQIEAINKKNEIRVISSIDLNKSLTSSNKIMLEIRREENSDKNEVFRIHQDGFQRNDEAELVDKLRKNNQFNSNLSFVAIVDKKIVGHILFTPIQINYPLTSQSISSLALAPIAILTEYQKQGIGSKLIEYASNELKLQGFTSIIVLGHEHFYPKFGFVPAKKYNIRAPFPLENDDCFMALELITQTFPLNNFELIIMPITKRTTKTVSYAERDDDDDDDFVSTVDNTKKNRNVKSNDSVKSTTEQSSKKHEKKLCTLEKKEPVLIPSSTKENPIVINDKESTNSQSTVSSTDSKSSSQNLTDIDDQEETSSPKNKRMKHEEDDTHENQSNGENEEELAPSKQIEALNKKNEIPVISSIDLNKSLTSSNQTSDLPKKRSSGPLGFPTSKINIPSPNVPRVGLSRKSSTIKPLHPNFTSHVVHE</sequence>
<feature type="region of interest" description="Disordered" evidence="1">
    <location>
        <begin position="524"/>
        <end position="734"/>
    </location>
</feature>
<dbReference type="SUPFAM" id="SSF55729">
    <property type="entry name" value="Acyl-CoA N-acyltransferases (Nat)"/>
    <property type="match status" value="2"/>
</dbReference>
<dbReference type="CDD" id="cd04301">
    <property type="entry name" value="NAT_SF"/>
    <property type="match status" value="2"/>
</dbReference>
<organism evidence="3 4">
    <name type="scientific">Adineta steineri</name>
    <dbReference type="NCBI Taxonomy" id="433720"/>
    <lineage>
        <taxon>Eukaryota</taxon>
        <taxon>Metazoa</taxon>
        <taxon>Spiralia</taxon>
        <taxon>Gnathifera</taxon>
        <taxon>Rotifera</taxon>
        <taxon>Eurotatoria</taxon>
        <taxon>Bdelloidea</taxon>
        <taxon>Adinetida</taxon>
        <taxon>Adinetidae</taxon>
        <taxon>Adineta</taxon>
    </lineage>
</organism>
<accession>A0A814RBP4</accession>
<feature type="compositionally biased region" description="Polar residues" evidence="1">
    <location>
        <begin position="545"/>
        <end position="557"/>
    </location>
</feature>
<feature type="compositionally biased region" description="Polar residues" evidence="1">
    <location>
        <begin position="204"/>
        <end position="216"/>
    </location>
</feature>
<dbReference type="Proteomes" id="UP000663891">
    <property type="component" value="Unassembled WGS sequence"/>
</dbReference>
<dbReference type="PANTHER" id="PTHR43617:SF2">
    <property type="entry name" value="UPF0039 PROTEIN SLL0451"/>
    <property type="match status" value="1"/>
</dbReference>
<feature type="compositionally biased region" description="Low complexity" evidence="1">
    <location>
        <begin position="253"/>
        <end position="268"/>
    </location>
</feature>
<evidence type="ECO:0000256" key="1">
    <source>
        <dbReference type="SAM" id="MobiDB-lite"/>
    </source>
</evidence>
<feature type="compositionally biased region" description="Low complexity" evidence="1">
    <location>
        <begin position="594"/>
        <end position="609"/>
    </location>
</feature>
<gene>
    <name evidence="3" type="ORF">VCS650_LOCUS21773</name>
</gene>
<feature type="compositionally biased region" description="Basic and acidic residues" evidence="1">
    <location>
        <begin position="224"/>
        <end position="233"/>
    </location>
</feature>
<dbReference type="InterPro" id="IPR016181">
    <property type="entry name" value="Acyl_CoA_acyltransferase"/>
</dbReference>
<feature type="domain" description="N-acetyltransferase" evidence="2">
    <location>
        <begin position="2"/>
        <end position="154"/>
    </location>
</feature>
<proteinExistence type="predicted"/>
<feature type="domain" description="N-acetyltransferase" evidence="2">
    <location>
        <begin position="343"/>
        <end position="495"/>
    </location>
</feature>
<dbReference type="PROSITE" id="PS51186">
    <property type="entry name" value="GNAT"/>
    <property type="match status" value="2"/>
</dbReference>
<dbReference type="GO" id="GO:0016747">
    <property type="term" value="F:acyltransferase activity, transferring groups other than amino-acyl groups"/>
    <property type="evidence" value="ECO:0007669"/>
    <property type="project" value="InterPro"/>
</dbReference>
<dbReference type="OrthoDB" id="202470at2759"/>
<name>A0A814RBP4_9BILA</name>
<dbReference type="InterPro" id="IPR050276">
    <property type="entry name" value="MshD_Acetyltransferase"/>
</dbReference>
<feature type="region of interest" description="Disordered" evidence="1">
    <location>
        <begin position="202"/>
        <end position="313"/>
    </location>
</feature>
<feature type="compositionally biased region" description="Basic and acidic residues" evidence="1">
    <location>
        <begin position="565"/>
        <end position="574"/>
    </location>
</feature>
<dbReference type="PANTHER" id="PTHR43617">
    <property type="entry name" value="L-AMINO ACID N-ACETYLTRANSFERASE"/>
    <property type="match status" value="1"/>
</dbReference>
<dbReference type="Gene3D" id="3.40.630.30">
    <property type="match status" value="2"/>
</dbReference>